<dbReference type="AlphaFoldDB" id="A0A2P5EUV1"/>
<proteinExistence type="predicted"/>
<protein>
    <submittedName>
        <fullName evidence="1">Uncharacterized protein</fullName>
    </submittedName>
</protein>
<reference evidence="2" key="1">
    <citation type="submission" date="2016-06" db="EMBL/GenBank/DDBJ databases">
        <title>Parallel loss of symbiosis genes in relatives of nitrogen-fixing non-legume Parasponia.</title>
        <authorList>
            <person name="Van Velzen R."/>
            <person name="Holmer R."/>
            <person name="Bu F."/>
            <person name="Rutten L."/>
            <person name="Van Zeijl A."/>
            <person name="Liu W."/>
            <person name="Santuari L."/>
            <person name="Cao Q."/>
            <person name="Sharma T."/>
            <person name="Shen D."/>
            <person name="Roswanjaya Y."/>
            <person name="Wardhani T."/>
            <person name="Kalhor M.S."/>
            <person name="Jansen J."/>
            <person name="Van den Hoogen J."/>
            <person name="Gungor B."/>
            <person name="Hartog M."/>
            <person name="Hontelez J."/>
            <person name="Verver J."/>
            <person name="Yang W.-C."/>
            <person name="Schijlen E."/>
            <person name="Repin R."/>
            <person name="Schilthuizen M."/>
            <person name="Schranz E."/>
            <person name="Heidstra R."/>
            <person name="Miyata K."/>
            <person name="Fedorova E."/>
            <person name="Kohlen W."/>
            <person name="Bisseling T."/>
            <person name="Smit S."/>
            <person name="Geurts R."/>
        </authorList>
    </citation>
    <scope>NUCLEOTIDE SEQUENCE [LARGE SCALE GENOMIC DNA]</scope>
    <source>
        <strain evidence="2">cv. RG33-2</strain>
    </source>
</reference>
<dbReference type="Proteomes" id="UP000237000">
    <property type="component" value="Unassembled WGS sequence"/>
</dbReference>
<evidence type="ECO:0000313" key="2">
    <source>
        <dbReference type="Proteomes" id="UP000237000"/>
    </source>
</evidence>
<accession>A0A2P5EUV1</accession>
<gene>
    <name evidence="1" type="ORF">TorRG33x02_148620</name>
</gene>
<dbReference type="InParanoid" id="A0A2P5EUV1"/>
<keyword evidence="2" id="KW-1185">Reference proteome</keyword>
<dbReference type="EMBL" id="JXTC01000095">
    <property type="protein sequence ID" value="PON89319.1"/>
    <property type="molecule type" value="Genomic_DNA"/>
</dbReference>
<sequence>MWLFFFFFFFFKWFMLLGWFSMNVCDCDGTWLN</sequence>
<name>A0A2P5EUV1_TREOI</name>
<organism evidence="1 2">
    <name type="scientific">Trema orientale</name>
    <name type="common">Charcoal tree</name>
    <name type="synonym">Celtis orientalis</name>
    <dbReference type="NCBI Taxonomy" id="63057"/>
    <lineage>
        <taxon>Eukaryota</taxon>
        <taxon>Viridiplantae</taxon>
        <taxon>Streptophyta</taxon>
        <taxon>Embryophyta</taxon>
        <taxon>Tracheophyta</taxon>
        <taxon>Spermatophyta</taxon>
        <taxon>Magnoliopsida</taxon>
        <taxon>eudicotyledons</taxon>
        <taxon>Gunneridae</taxon>
        <taxon>Pentapetalae</taxon>
        <taxon>rosids</taxon>
        <taxon>fabids</taxon>
        <taxon>Rosales</taxon>
        <taxon>Cannabaceae</taxon>
        <taxon>Trema</taxon>
    </lineage>
</organism>
<comment type="caution">
    <text evidence="1">The sequence shown here is derived from an EMBL/GenBank/DDBJ whole genome shotgun (WGS) entry which is preliminary data.</text>
</comment>
<evidence type="ECO:0000313" key="1">
    <source>
        <dbReference type="EMBL" id="PON89319.1"/>
    </source>
</evidence>